<dbReference type="GO" id="GO:0007188">
    <property type="term" value="P:adenylate cyclase-modulating G protein-coupled receptor signaling pathway"/>
    <property type="evidence" value="ECO:0007669"/>
    <property type="project" value="TreeGrafter"/>
</dbReference>
<feature type="binding site" evidence="5">
    <location>
        <position position="123"/>
    </location>
    <ligand>
        <name>Mg(2+)</name>
        <dbReference type="ChEBI" id="CHEBI:18420"/>
    </ligand>
</feature>
<keyword evidence="3" id="KW-0342">GTP-binding</keyword>
<dbReference type="SUPFAM" id="SSF47895">
    <property type="entry name" value="Transducin (alpha subunit), insertion domain"/>
    <property type="match status" value="1"/>
</dbReference>
<dbReference type="InterPro" id="IPR011025">
    <property type="entry name" value="GproteinA_insert"/>
</dbReference>
<gene>
    <name evidence="6" type="ORF">R3P38DRAFT_3180162</name>
</gene>
<keyword evidence="4" id="KW-0807">Transducer</keyword>
<dbReference type="EMBL" id="JAWWNJ010000015">
    <property type="protein sequence ID" value="KAK7040448.1"/>
    <property type="molecule type" value="Genomic_DNA"/>
</dbReference>
<evidence type="ECO:0000256" key="1">
    <source>
        <dbReference type="ARBA" id="ARBA00022723"/>
    </source>
</evidence>
<dbReference type="PANTHER" id="PTHR10218:SF302">
    <property type="entry name" value="GUANINE NUCLEOTIDE-BINDING PROTEIN ALPHA-5 SUBUNIT"/>
    <property type="match status" value="1"/>
</dbReference>
<keyword evidence="2" id="KW-0547">Nucleotide-binding</keyword>
<dbReference type="AlphaFoldDB" id="A0AAW0CN21"/>
<evidence type="ECO:0000313" key="6">
    <source>
        <dbReference type="EMBL" id="KAK7040448.1"/>
    </source>
</evidence>
<dbReference type="GO" id="GO:0001664">
    <property type="term" value="F:G protein-coupled receptor binding"/>
    <property type="evidence" value="ECO:0007669"/>
    <property type="project" value="TreeGrafter"/>
</dbReference>
<feature type="binding site" evidence="5">
    <location>
        <position position="12"/>
    </location>
    <ligand>
        <name>Mg(2+)</name>
        <dbReference type="ChEBI" id="CHEBI:18420"/>
    </ligand>
</feature>
<dbReference type="GO" id="GO:0005737">
    <property type="term" value="C:cytoplasm"/>
    <property type="evidence" value="ECO:0007669"/>
    <property type="project" value="TreeGrafter"/>
</dbReference>
<evidence type="ECO:0000256" key="5">
    <source>
        <dbReference type="PIRSR" id="PIRSR601019-2"/>
    </source>
</evidence>
<dbReference type="GO" id="GO:0003924">
    <property type="term" value="F:GTPase activity"/>
    <property type="evidence" value="ECO:0007669"/>
    <property type="project" value="InterPro"/>
</dbReference>
<sequence>MLVLGAPGSGKTTFMWQLKAIFAPHTDAARKFQDFDSAEFHSCSATVDRLVTSRLDVRYALDRSSLRHPVVITRNITYVVASAVSELPLEPSTLHFLDRIVQILAPDYLPTDRDILFCHVDPSPPLDELLLPGSDNGDYFPAVSYVCVRQSIKSLYKWLPTFSNLSDIMFLLNLNDYDDVDHTRMTFELFDLVCTSPFFRRAEIHLIINKPSSFDTKLARCPLDRIYPGAVYGGDQTRAIKFLMSRFNSKQYQNERYIHRWIVDLADTEGMRVTARHIGDAIVRSKLHPVWGVM</sequence>
<keyword evidence="1 5" id="KW-0479">Metal-binding</keyword>
<dbReference type="GO" id="GO:0005525">
    <property type="term" value="F:GTP binding"/>
    <property type="evidence" value="ECO:0007669"/>
    <property type="project" value="UniProtKB-KW"/>
</dbReference>
<dbReference type="PANTHER" id="PTHR10218">
    <property type="entry name" value="GTP-BINDING PROTEIN ALPHA SUBUNIT"/>
    <property type="match status" value="1"/>
</dbReference>
<dbReference type="SUPFAM" id="SSF52540">
    <property type="entry name" value="P-loop containing nucleoside triphosphate hydrolases"/>
    <property type="match status" value="1"/>
</dbReference>
<comment type="caution">
    <text evidence="6">The sequence shown here is derived from an EMBL/GenBank/DDBJ whole genome shotgun (WGS) entry which is preliminary data.</text>
</comment>
<dbReference type="InterPro" id="IPR027417">
    <property type="entry name" value="P-loop_NTPase"/>
</dbReference>
<protein>
    <submittedName>
        <fullName evidence="6">G-protein alpha subunit-domain-containing protein</fullName>
    </submittedName>
</protein>
<dbReference type="GO" id="GO:0005834">
    <property type="term" value="C:heterotrimeric G-protein complex"/>
    <property type="evidence" value="ECO:0007669"/>
    <property type="project" value="TreeGrafter"/>
</dbReference>
<evidence type="ECO:0000256" key="3">
    <source>
        <dbReference type="ARBA" id="ARBA00023134"/>
    </source>
</evidence>
<dbReference type="Gene3D" id="1.10.400.10">
    <property type="entry name" value="GI Alpha 1, domain 2-like"/>
    <property type="match status" value="1"/>
</dbReference>
<keyword evidence="5" id="KW-0460">Magnesium</keyword>
<name>A0AAW0CN21_9AGAR</name>
<dbReference type="Gene3D" id="3.40.50.300">
    <property type="entry name" value="P-loop containing nucleotide triphosphate hydrolases"/>
    <property type="match status" value="1"/>
</dbReference>
<dbReference type="FunFam" id="3.40.50.300:FF:000692">
    <property type="entry name" value="Guanine nucleotide-binding protein subunit alpha"/>
    <property type="match status" value="1"/>
</dbReference>
<evidence type="ECO:0000313" key="7">
    <source>
        <dbReference type="Proteomes" id="UP001362999"/>
    </source>
</evidence>
<organism evidence="6 7">
    <name type="scientific">Favolaschia claudopus</name>
    <dbReference type="NCBI Taxonomy" id="2862362"/>
    <lineage>
        <taxon>Eukaryota</taxon>
        <taxon>Fungi</taxon>
        <taxon>Dikarya</taxon>
        <taxon>Basidiomycota</taxon>
        <taxon>Agaricomycotina</taxon>
        <taxon>Agaricomycetes</taxon>
        <taxon>Agaricomycetidae</taxon>
        <taxon>Agaricales</taxon>
        <taxon>Marasmiineae</taxon>
        <taxon>Mycenaceae</taxon>
        <taxon>Favolaschia</taxon>
    </lineage>
</organism>
<dbReference type="Proteomes" id="UP001362999">
    <property type="component" value="Unassembled WGS sequence"/>
</dbReference>
<accession>A0AAW0CN21</accession>
<proteinExistence type="predicted"/>
<dbReference type="Pfam" id="PF00503">
    <property type="entry name" value="G-alpha"/>
    <property type="match status" value="1"/>
</dbReference>
<keyword evidence="7" id="KW-1185">Reference proteome</keyword>
<dbReference type="PROSITE" id="PS51882">
    <property type="entry name" value="G_ALPHA"/>
    <property type="match status" value="1"/>
</dbReference>
<dbReference type="GO" id="GO:0031683">
    <property type="term" value="F:G-protein beta/gamma-subunit complex binding"/>
    <property type="evidence" value="ECO:0007669"/>
    <property type="project" value="InterPro"/>
</dbReference>
<dbReference type="GO" id="GO:0046872">
    <property type="term" value="F:metal ion binding"/>
    <property type="evidence" value="ECO:0007669"/>
    <property type="project" value="UniProtKB-KW"/>
</dbReference>
<reference evidence="6 7" key="1">
    <citation type="journal article" date="2024" name="J Genomics">
        <title>Draft genome sequencing and assembly of Favolaschia claudopus CIRM-BRFM 2984 isolated from oak limbs.</title>
        <authorList>
            <person name="Navarro D."/>
            <person name="Drula E."/>
            <person name="Chaduli D."/>
            <person name="Cazenave R."/>
            <person name="Ahrendt S."/>
            <person name="Wang J."/>
            <person name="Lipzen A."/>
            <person name="Daum C."/>
            <person name="Barry K."/>
            <person name="Grigoriev I.V."/>
            <person name="Favel A."/>
            <person name="Rosso M.N."/>
            <person name="Martin F."/>
        </authorList>
    </citation>
    <scope>NUCLEOTIDE SEQUENCE [LARGE SCALE GENOMIC DNA]</scope>
    <source>
        <strain evidence="6 7">CIRM-BRFM 2984</strain>
    </source>
</reference>
<dbReference type="SMART" id="SM00275">
    <property type="entry name" value="G_alpha"/>
    <property type="match status" value="1"/>
</dbReference>
<evidence type="ECO:0000256" key="2">
    <source>
        <dbReference type="ARBA" id="ARBA00022741"/>
    </source>
</evidence>
<evidence type="ECO:0000256" key="4">
    <source>
        <dbReference type="ARBA" id="ARBA00023224"/>
    </source>
</evidence>
<dbReference type="InterPro" id="IPR001019">
    <property type="entry name" value="Gprotein_alpha_su"/>
</dbReference>